<name>A0A7V8VF65_9BACT</name>
<dbReference type="Proteomes" id="UP000542342">
    <property type="component" value="Unassembled WGS sequence"/>
</dbReference>
<protein>
    <submittedName>
        <fullName evidence="1">Uncharacterized protein</fullName>
    </submittedName>
</protein>
<dbReference type="Gene3D" id="2.130.10.10">
    <property type="entry name" value="YVTN repeat-like/Quinoprotein amine dehydrogenase"/>
    <property type="match status" value="1"/>
</dbReference>
<gene>
    <name evidence="1" type="ORF">H0921_11805</name>
</gene>
<dbReference type="InterPro" id="IPR015943">
    <property type="entry name" value="WD40/YVTN_repeat-like_dom_sf"/>
</dbReference>
<evidence type="ECO:0000313" key="1">
    <source>
        <dbReference type="EMBL" id="MBA2226846.1"/>
    </source>
</evidence>
<proteinExistence type="predicted"/>
<accession>A0A7V8VF65</accession>
<comment type="caution">
    <text evidence="1">The sequence shown here is derived from an EMBL/GenBank/DDBJ whole genome shotgun (WGS) entry which is preliminary data.</text>
</comment>
<evidence type="ECO:0000313" key="2">
    <source>
        <dbReference type="Proteomes" id="UP000542342"/>
    </source>
</evidence>
<organism evidence="1 2">
    <name type="scientific">Thermogemmata fonticola</name>
    <dbReference type="NCBI Taxonomy" id="2755323"/>
    <lineage>
        <taxon>Bacteria</taxon>
        <taxon>Pseudomonadati</taxon>
        <taxon>Planctomycetota</taxon>
        <taxon>Planctomycetia</taxon>
        <taxon>Gemmatales</taxon>
        <taxon>Gemmataceae</taxon>
        <taxon>Thermogemmata</taxon>
    </lineage>
</organism>
<dbReference type="EMBL" id="JACEFB010000008">
    <property type="protein sequence ID" value="MBA2226846.1"/>
    <property type="molecule type" value="Genomic_DNA"/>
</dbReference>
<dbReference type="SUPFAM" id="SSF101898">
    <property type="entry name" value="NHL repeat"/>
    <property type="match status" value="1"/>
</dbReference>
<keyword evidence="2" id="KW-1185">Reference proteome</keyword>
<dbReference type="RefSeq" id="WP_194538285.1">
    <property type="nucleotide sequence ID" value="NZ_JACEFB010000008.1"/>
</dbReference>
<reference evidence="1 2" key="1">
    <citation type="submission" date="2020-07" db="EMBL/GenBank/DDBJ databases">
        <title>Thermogemmata thermophila gen. nov., sp. nov., a novel moderate thermophilic planctomycete from a Kamchatka hot spring.</title>
        <authorList>
            <person name="Elcheninov A.G."/>
            <person name="Podosokorskaya O.A."/>
            <person name="Kovaleva O.L."/>
            <person name="Novikov A."/>
            <person name="Bonch-Osmolovskaya E.A."/>
            <person name="Toshchakov S.V."/>
            <person name="Kublanov I.V."/>
        </authorList>
    </citation>
    <scope>NUCLEOTIDE SEQUENCE [LARGE SCALE GENOMIC DNA]</scope>
    <source>
        <strain evidence="1 2">2918</strain>
    </source>
</reference>
<sequence>MLSRLLVLGVLAAAVTGVAVGSVLREAQGLPGVRGLAAVTSPALGSLPVVAQKKKGVPGISFPPRLPQDQTVAVDTSEEFLQAPPGLAKEVRIARTPPTVEFLYFPGQTYEGKPWSNWGDSLCAQGKYYASIGDHLAPQGNAFVYEYDPEKRQFRLLVDVRQLLKLPEGHYTPGKIHSRLDLGSDGWLYFSTHRGSTQVTNDTYHYKGDWILRVQPATGQAEVVVQGPVPKHCIPCSVLDPKRMIFYGGTVAGAAQQEKDIRFFAYDVRQRKLIYSGPHGPSRAMIWASSTGRVYYNPDGDPQTVVRWDPDKGTAPEKIAAAFGIRAATQETPQGYVYAVSQGQKGHQAQLYALDTRTEQVEALGSAAVASQQYITSLDADPTGRYLYYIPGAHGSSDADGTPIVQFDTRTRQKKVIAFLHPFYQRKYGVSLRGTYSSAIDEKGEKLYITWNASRGSRAWDCCALTVVHIPPSERP</sequence>
<dbReference type="AlphaFoldDB" id="A0A7V8VF65"/>